<evidence type="ECO:0000256" key="4">
    <source>
        <dbReference type="ARBA" id="ARBA00022786"/>
    </source>
</evidence>
<dbReference type="EMBL" id="JAHGAV010002807">
    <property type="protein sequence ID" value="KAG6921077.1"/>
    <property type="molecule type" value="Genomic_DNA"/>
</dbReference>
<evidence type="ECO:0000256" key="6">
    <source>
        <dbReference type="PROSITE-ProRule" id="PRU00331"/>
    </source>
</evidence>
<evidence type="ECO:0000256" key="3">
    <source>
        <dbReference type="ARBA" id="ARBA00022670"/>
    </source>
</evidence>
<feature type="non-terminal residue" evidence="8">
    <location>
        <position position="140"/>
    </location>
</feature>
<feature type="domain" description="Josephin" evidence="7">
    <location>
        <begin position="1"/>
        <end position="140"/>
    </location>
</feature>
<evidence type="ECO:0000256" key="5">
    <source>
        <dbReference type="ARBA" id="ARBA00022801"/>
    </source>
</evidence>
<dbReference type="InterPro" id="IPR040053">
    <property type="entry name" value="JOSD1/2"/>
</dbReference>
<feature type="active site" evidence="6">
    <location>
        <position position="12"/>
    </location>
</feature>
<evidence type="ECO:0000256" key="2">
    <source>
        <dbReference type="ARBA" id="ARBA00012759"/>
    </source>
</evidence>
<dbReference type="OrthoDB" id="422700at2759"/>
<dbReference type="PANTHER" id="PTHR13291:SF2">
    <property type="entry name" value="JOSEPHIN-2"/>
    <property type="match status" value="1"/>
</dbReference>
<sequence>GVYHERQRLELCAVGGVNNVLQERRFTQEGGGEICKRLAPDARLNPHRSGGGTGNYDVNVIMAALGGGDFAAIWWDKRRPLEQLAGGGVHGFIVNVPSNVSGGVVSLPVRRKHWIARGGVGGTYYNLDSKLKGGGCVGGE</sequence>
<proteinExistence type="predicted"/>
<gene>
    <name evidence="8" type="primary">josd2</name>
    <name evidence="8" type="ORF">G0U57_010569</name>
</gene>
<comment type="catalytic activity">
    <reaction evidence="1">
        <text>Thiol-dependent hydrolysis of ester, thioester, amide, peptide and isopeptide bonds formed by the C-terminal Gly of ubiquitin (a 76-residue protein attached to proteins as an intracellular targeting signal).</text>
        <dbReference type="EC" id="3.4.19.12"/>
    </reaction>
</comment>
<dbReference type="PANTHER" id="PTHR13291">
    <property type="entry name" value="JOSEPHIN 1, 2"/>
    <property type="match status" value="1"/>
</dbReference>
<comment type="caution">
    <text evidence="8">The sequence shown here is derived from an EMBL/GenBank/DDBJ whole genome shotgun (WGS) entry which is preliminary data.</text>
</comment>
<evidence type="ECO:0000256" key="1">
    <source>
        <dbReference type="ARBA" id="ARBA00000707"/>
    </source>
</evidence>
<dbReference type="EC" id="3.4.19.12" evidence="2"/>
<dbReference type="GO" id="GO:0016579">
    <property type="term" value="P:protein deubiquitination"/>
    <property type="evidence" value="ECO:0007669"/>
    <property type="project" value="InterPro"/>
</dbReference>
<keyword evidence="3" id="KW-0645">Protease</keyword>
<organism evidence="8 9">
    <name type="scientific">Chelydra serpentina</name>
    <name type="common">Snapping turtle</name>
    <name type="synonym">Testudo serpentina</name>
    <dbReference type="NCBI Taxonomy" id="8475"/>
    <lineage>
        <taxon>Eukaryota</taxon>
        <taxon>Metazoa</taxon>
        <taxon>Chordata</taxon>
        <taxon>Craniata</taxon>
        <taxon>Vertebrata</taxon>
        <taxon>Euteleostomi</taxon>
        <taxon>Archelosauria</taxon>
        <taxon>Testudinata</taxon>
        <taxon>Testudines</taxon>
        <taxon>Cryptodira</taxon>
        <taxon>Durocryptodira</taxon>
        <taxon>Americhelydia</taxon>
        <taxon>Chelydroidea</taxon>
        <taxon>Chelydridae</taxon>
        <taxon>Chelydra</taxon>
    </lineage>
</organism>
<name>A0A8T1RX30_CHESE</name>
<dbReference type="GO" id="GO:0006508">
    <property type="term" value="P:proteolysis"/>
    <property type="evidence" value="ECO:0007669"/>
    <property type="project" value="UniProtKB-KW"/>
</dbReference>
<feature type="active site" evidence="6">
    <location>
        <position position="128"/>
    </location>
</feature>
<keyword evidence="4" id="KW-0833">Ubl conjugation pathway</keyword>
<reference evidence="8 9" key="1">
    <citation type="journal article" date="2020" name="G3 (Bethesda)">
        <title>Draft Genome of the Common Snapping Turtle, Chelydra serpentina, a Model for Phenotypic Plasticity in Reptiles.</title>
        <authorList>
            <person name="Das D."/>
            <person name="Singh S.K."/>
            <person name="Bierstedt J."/>
            <person name="Erickson A."/>
            <person name="Galli G.L.J."/>
            <person name="Crossley D.A. 2nd"/>
            <person name="Rhen T."/>
        </authorList>
    </citation>
    <scope>NUCLEOTIDE SEQUENCE [LARGE SCALE GENOMIC DNA]</scope>
    <source>
        <strain evidence="8">KW</strain>
    </source>
</reference>
<keyword evidence="9" id="KW-1185">Reference proteome</keyword>
<evidence type="ECO:0000313" key="8">
    <source>
        <dbReference type="EMBL" id="KAG6921077.1"/>
    </source>
</evidence>
<dbReference type="AlphaFoldDB" id="A0A8T1RX30"/>
<dbReference type="Proteomes" id="UP000765507">
    <property type="component" value="Unassembled WGS sequence"/>
</dbReference>
<dbReference type="PROSITE" id="PS50957">
    <property type="entry name" value="JOSEPHIN"/>
    <property type="match status" value="1"/>
</dbReference>
<dbReference type="Gene3D" id="3.90.70.40">
    <property type="match status" value="1"/>
</dbReference>
<feature type="active site" evidence="6">
    <location>
        <position position="113"/>
    </location>
</feature>
<feature type="non-terminal residue" evidence="8">
    <location>
        <position position="1"/>
    </location>
</feature>
<evidence type="ECO:0000313" key="9">
    <source>
        <dbReference type="Proteomes" id="UP000765507"/>
    </source>
</evidence>
<protein>
    <recommendedName>
        <fullName evidence="2">ubiquitinyl hydrolase 1</fullName>
        <ecNumber evidence="2">3.4.19.12</ecNumber>
    </recommendedName>
</protein>
<keyword evidence="5 6" id="KW-0378">Hydrolase</keyword>
<evidence type="ECO:0000259" key="7">
    <source>
        <dbReference type="PROSITE" id="PS50957"/>
    </source>
</evidence>
<accession>A0A8T1RX30</accession>
<dbReference type="InterPro" id="IPR006155">
    <property type="entry name" value="Josephin"/>
</dbReference>
<dbReference type="Pfam" id="PF02099">
    <property type="entry name" value="Josephin"/>
    <property type="match status" value="1"/>
</dbReference>
<dbReference type="SMART" id="SM01246">
    <property type="entry name" value="Josephin"/>
    <property type="match status" value="1"/>
</dbReference>
<dbReference type="GO" id="GO:0004843">
    <property type="term" value="F:cysteine-type deubiquitinase activity"/>
    <property type="evidence" value="ECO:0007669"/>
    <property type="project" value="UniProtKB-EC"/>
</dbReference>